<dbReference type="RefSeq" id="WP_303737831.1">
    <property type="nucleotide sequence ID" value="NZ_SUTE01000092.1"/>
</dbReference>
<dbReference type="InterPro" id="IPR009702">
    <property type="entry name" value="DUF1284"/>
</dbReference>
<organism evidence="1 2">
    <name type="scientific">Methanobrevibacter millerae</name>
    <dbReference type="NCBI Taxonomy" id="230361"/>
    <lineage>
        <taxon>Archaea</taxon>
        <taxon>Methanobacteriati</taxon>
        <taxon>Methanobacteriota</taxon>
        <taxon>Methanomada group</taxon>
        <taxon>Methanobacteria</taxon>
        <taxon>Methanobacteriales</taxon>
        <taxon>Methanobacteriaceae</taxon>
        <taxon>Methanobrevibacter</taxon>
    </lineage>
</organism>
<name>A0A8T3VLT0_9EURY</name>
<sequence length="129" mass="15247">MRIKLRGHHLLCLLGFQGYGYSEDFVFNMTQINEKRKSKDCIITLTNEADDICSSCPNLKNNFCENEKQNEIIVEMDNEILSHFDSKRKYNSLELFKEVSLQFNTLKSVENVCNNCKWENECLFYKKLE</sequence>
<protein>
    <submittedName>
        <fullName evidence="1">DUF1284 domain-containing protein</fullName>
    </submittedName>
</protein>
<gene>
    <name evidence="1" type="ORF">E7Z73_10630</name>
</gene>
<proteinExistence type="predicted"/>
<dbReference type="AlphaFoldDB" id="A0A8T3VLT0"/>
<evidence type="ECO:0000313" key="1">
    <source>
        <dbReference type="EMBL" id="MBE6506163.1"/>
    </source>
</evidence>
<accession>A0A8T3VLT0</accession>
<dbReference type="Pfam" id="PF06935">
    <property type="entry name" value="DUF1284"/>
    <property type="match status" value="1"/>
</dbReference>
<reference evidence="1" key="1">
    <citation type="submission" date="2019-04" db="EMBL/GenBank/DDBJ databases">
        <title>Evolution of Biomass-Degrading Anaerobic Consortia Revealed by Metagenomics.</title>
        <authorList>
            <person name="Peng X."/>
        </authorList>
    </citation>
    <scope>NUCLEOTIDE SEQUENCE</scope>
    <source>
        <strain evidence="1">SIG12</strain>
    </source>
</reference>
<comment type="caution">
    <text evidence="1">The sequence shown here is derived from an EMBL/GenBank/DDBJ whole genome shotgun (WGS) entry which is preliminary data.</text>
</comment>
<dbReference type="Proteomes" id="UP000762703">
    <property type="component" value="Unassembled WGS sequence"/>
</dbReference>
<evidence type="ECO:0000313" key="2">
    <source>
        <dbReference type="Proteomes" id="UP000762703"/>
    </source>
</evidence>
<dbReference type="EMBL" id="SUTE01000092">
    <property type="protein sequence ID" value="MBE6506163.1"/>
    <property type="molecule type" value="Genomic_DNA"/>
</dbReference>